<keyword evidence="11" id="KW-0175">Coiled coil</keyword>
<proteinExistence type="inferred from homology"/>
<dbReference type="EMBL" id="JBBMFC010000019">
    <property type="protein sequence ID" value="MEQ2579328.1"/>
    <property type="molecule type" value="Genomic_DNA"/>
</dbReference>
<dbReference type="NCBIfam" id="TIGR02473">
    <property type="entry name" value="flagell_FliJ"/>
    <property type="match status" value="1"/>
</dbReference>
<feature type="coiled-coil region" evidence="11">
    <location>
        <begin position="102"/>
        <end position="137"/>
    </location>
</feature>
<comment type="subcellular location">
    <subcellularLocation>
        <location evidence="1">Cell membrane</location>
        <topology evidence="1">Peripheral membrane protein</topology>
        <orientation evidence="1">Cytoplasmic side</orientation>
    </subcellularLocation>
</comment>
<keyword evidence="9" id="KW-0472">Membrane</keyword>
<reference evidence="12 13" key="1">
    <citation type="submission" date="2024-03" db="EMBL/GenBank/DDBJ databases">
        <title>Human intestinal bacterial collection.</title>
        <authorList>
            <person name="Pauvert C."/>
            <person name="Hitch T.C.A."/>
            <person name="Clavel T."/>
        </authorList>
    </citation>
    <scope>NUCLEOTIDE SEQUENCE [LARGE SCALE GENOMIC DNA]</scope>
    <source>
        <strain evidence="12 13">CLA-AA-H78B</strain>
    </source>
</reference>
<evidence type="ECO:0000256" key="5">
    <source>
        <dbReference type="ARBA" id="ARBA00022475"/>
    </source>
</evidence>
<accession>A0ABV1I352</accession>
<feature type="coiled-coil region" evidence="11">
    <location>
        <begin position="26"/>
        <end position="60"/>
    </location>
</feature>
<evidence type="ECO:0000256" key="9">
    <source>
        <dbReference type="ARBA" id="ARBA00023136"/>
    </source>
</evidence>
<evidence type="ECO:0000256" key="2">
    <source>
        <dbReference type="ARBA" id="ARBA00010004"/>
    </source>
</evidence>
<keyword evidence="10" id="KW-1006">Bacterial flagellum protein export</keyword>
<keyword evidence="12" id="KW-0966">Cell projection</keyword>
<sequence length="150" mass="17776">MKKFFFSLNTVLNYKEQVLESLRGEHVAALLKVRACEREIEALENQHKDCMEEFECQKRTGIAISKMKTYEGYLESLGVRILRKQEHLADLKEDEIKKRTRMIEAKKEFTSIQKLKEKKQEEYRKQEQKENETLIEEFVSSRTAVSKLNG</sequence>
<comment type="similarity">
    <text evidence="2">Belongs to the FliJ family.</text>
</comment>
<dbReference type="InterPro" id="IPR012823">
    <property type="entry name" value="Flagell_FliJ"/>
</dbReference>
<evidence type="ECO:0000313" key="13">
    <source>
        <dbReference type="Proteomes" id="UP001470288"/>
    </source>
</evidence>
<evidence type="ECO:0000256" key="3">
    <source>
        <dbReference type="ARBA" id="ARBA00020392"/>
    </source>
</evidence>
<keyword evidence="12" id="KW-0969">Cilium</keyword>
<evidence type="ECO:0000313" key="12">
    <source>
        <dbReference type="EMBL" id="MEQ2579328.1"/>
    </source>
</evidence>
<dbReference type="RefSeq" id="WP_120171075.1">
    <property type="nucleotide sequence ID" value="NZ_JBBMFC010000019.1"/>
</dbReference>
<evidence type="ECO:0000256" key="6">
    <source>
        <dbReference type="ARBA" id="ARBA00022500"/>
    </source>
</evidence>
<comment type="caution">
    <text evidence="12">The sequence shown here is derived from an EMBL/GenBank/DDBJ whole genome shotgun (WGS) entry which is preliminary data.</text>
</comment>
<evidence type="ECO:0000256" key="7">
    <source>
        <dbReference type="ARBA" id="ARBA00022795"/>
    </source>
</evidence>
<keyword evidence="8" id="KW-0653">Protein transport</keyword>
<keyword evidence="7" id="KW-1005">Bacterial flagellum biogenesis</keyword>
<dbReference type="InterPro" id="IPR053716">
    <property type="entry name" value="Flag_assembly_chemotaxis_eff"/>
</dbReference>
<dbReference type="Pfam" id="PF02050">
    <property type="entry name" value="FliJ"/>
    <property type="match status" value="1"/>
</dbReference>
<keyword evidence="13" id="KW-1185">Reference proteome</keyword>
<evidence type="ECO:0000256" key="1">
    <source>
        <dbReference type="ARBA" id="ARBA00004413"/>
    </source>
</evidence>
<keyword evidence="12" id="KW-0282">Flagellum</keyword>
<evidence type="ECO:0000256" key="11">
    <source>
        <dbReference type="SAM" id="Coils"/>
    </source>
</evidence>
<gene>
    <name evidence="12" type="primary">fliJ</name>
    <name evidence="12" type="ORF">WMO62_10895</name>
</gene>
<keyword evidence="4" id="KW-0813">Transport</keyword>
<protein>
    <recommendedName>
        <fullName evidence="3">Flagellar FliJ protein</fullName>
    </recommendedName>
</protein>
<keyword evidence="6" id="KW-0145">Chemotaxis</keyword>
<keyword evidence="5" id="KW-1003">Cell membrane</keyword>
<dbReference type="Proteomes" id="UP001470288">
    <property type="component" value="Unassembled WGS sequence"/>
</dbReference>
<evidence type="ECO:0000256" key="4">
    <source>
        <dbReference type="ARBA" id="ARBA00022448"/>
    </source>
</evidence>
<evidence type="ECO:0000256" key="8">
    <source>
        <dbReference type="ARBA" id="ARBA00022927"/>
    </source>
</evidence>
<organism evidence="12 13">
    <name type="scientific">Hominiventricola aquisgranensis</name>
    <dbReference type="NCBI Taxonomy" id="3133164"/>
    <lineage>
        <taxon>Bacteria</taxon>
        <taxon>Bacillati</taxon>
        <taxon>Bacillota</taxon>
        <taxon>Clostridia</taxon>
        <taxon>Lachnospirales</taxon>
        <taxon>Lachnospiraceae</taxon>
        <taxon>Hominiventricola</taxon>
    </lineage>
</organism>
<name>A0ABV1I352_9FIRM</name>
<evidence type="ECO:0000256" key="10">
    <source>
        <dbReference type="ARBA" id="ARBA00023225"/>
    </source>
</evidence>
<dbReference type="Gene3D" id="1.10.287.1700">
    <property type="match status" value="1"/>
</dbReference>